<organism evidence="3 4">
    <name type="scientific">Comamonas endophytica</name>
    <dbReference type="NCBI Taxonomy" id="2949090"/>
    <lineage>
        <taxon>Bacteria</taxon>
        <taxon>Pseudomonadati</taxon>
        <taxon>Pseudomonadota</taxon>
        <taxon>Betaproteobacteria</taxon>
        <taxon>Burkholderiales</taxon>
        <taxon>Comamonadaceae</taxon>
        <taxon>Comamonas</taxon>
    </lineage>
</organism>
<keyword evidence="2" id="KW-0732">Signal</keyword>
<dbReference type="Gene3D" id="3.40.190.10">
    <property type="entry name" value="Periplasmic binding protein-like II"/>
    <property type="match status" value="1"/>
</dbReference>
<comment type="similarity">
    <text evidence="1">Belongs to the UPF0065 (bug) family.</text>
</comment>
<evidence type="ECO:0000256" key="2">
    <source>
        <dbReference type="SAM" id="SignalP"/>
    </source>
</evidence>
<accession>A0ABY6GA98</accession>
<protein>
    <submittedName>
        <fullName evidence="3">Tripartite tricarboxylate transporter substrate binding protein</fullName>
    </submittedName>
</protein>
<dbReference type="InterPro" id="IPR042100">
    <property type="entry name" value="Bug_dom1"/>
</dbReference>
<dbReference type="PIRSF" id="PIRSF017082">
    <property type="entry name" value="YflP"/>
    <property type="match status" value="1"/>
</dbReference>
<dbReference type="Proteomes" id="UP001162800">
    <property type="component" value="Chromosome"/>
</dbReference>
<dbReference type="Pfam" id="PF03401">
    <property type="entry name" value="TctC"/>
    <property type="match status" value="1"/>
</dbReference>
<dbReference type="InterPro" id="IPR005064">
    <property type="entry name" value="BUG"/>
</dbReference>
<dbReference type="PANTHER" id="PTHR42928">
    <property type="entry name" value="TRICARBOXYLATE-BINDING PROTEIN"/>
    <property type="match status" value="1"/>
</dbReference>
<dbReference type="CDD" id="cd13578">
    <property type="entry name" value="PBP2_Bug27"/>
    <property type="match status" value="1"/>
</dbReference>
<dbReference type="SUPFAM" id="SSF53850">
    <property type="entry name" value="Periplasmic binding protein-like II"/>
    <property type="match status" value="1"/>
</dbReference>
<name>A0ABY6GA98_9BURK</name>
<evidence type="ECO:0000256" key="1">
    <source>
        <dbReference type="ARBA" id="ARBA00006987"/>
    </source>
</evidence>
<proteinExistence type="inferred from homology"/>
<feature type="signal peptide" evidence="2">
    <location>
        <begin position="1"/>
        <end position="29"/>
    </location>
</feature>
<reference evidence="3" key="1">
    <citation type="submission" date="2022-09" db="EMBL/GenBank/DDBJ databases">
        <title>The complete genome of Acidovorax sp. 5MLIR.</title>
        <authorList>
            <person name="Liu L."/>
            <person name="Yue J."/>
            <person name="Yang F."/>
            <person name="Yuan J."/>
            <person name="Li L."/>
        </authorList>
    </citation>
    <scope>NUCLEOTIDE SEQUENCE</scope>
    <source>
        <strain evidence="3">5MLIR</strain>
    </source>
</reference>
<dbReference type="EMBL" id="CP106881">
    <property type="protein sequence ID" value="UYG51307.1"/>
    <property type="molecule type" value="Genomic_DNA"/>
</dbReference>
<dbReference type="Gene3D" id="3.40.190.150">
    <property type="entry name" value="Bordetella uptake gene, domain 1"/>
    <property type="match status" value="1"/>
</dbReference>
<dbReference type="RefSeq" id="WP_231044636.1">
    <property type="nucleotide sequence ID" value="NZ_CP106881.1"/>
</dbReference>
<dbReference type="PANTHER" id="PTHR42928:SF5">
    <property type="entry name" value="BLR1237 PROTEIN"/>
    <property type="match status" value="1"/>
</dbReference>
<evidence type="ECO:0000313" key="3">
    <source>
        <dbReference type="EMBL" id="UYG51307.1"/>
    </source>
</evidence>
<sequence>MQTPFSIRRSLLATAVALCALHAAVPSLAASEFPSQPVKITVPFPPGGSADVFARIVGDGLSRKWGQAVVIENKPGAGGVVATGAVVRMPADGHHLMVVTVGHAINPHLYAKLPYDTTKDLTAIAKLATMPSLLVVNPRRVPVQSVQELVAKAREASGQQTYASSGNASTSHVAAALFNTTAGIETTHIPYKGSAPAMTDLLSGHVDWMIDPLATALPHVKAGKLNALAITTRERSPLAPDIPTMQEAGVKGYDFSSWFLMLGPQGIPAPVVKRINEDVAAVLKEEAVQRRFAELGAEAGSGTPQAINAFLGQEIQRYGALVKQAGMKVE</sequence>
<evidence type="ECO:0000313" key="4">
    <source>
        <dbReference type="Proteomes" id="UP001162800"/>
    </source>
</evidence>
<feature type="chain" id="PRO_5046133017" evidence="2">
    <location>
        <begin position="30"/>
        <end position="330"/>
    </location>
</feature>
<gene>
    <name evidence="3" type="ORF">M9799_14780</name>
</gene>
<keyword evidence="4" id="KW-1185">Reference proteome</keyword>